<dbReference type="InterPro" id="IPR042099">
    <property type="entry name" value="ANL_N_sf"/>
</dbReference>
<dbReference type="InterPro" id="IPR045851">
    <property type="entry name" value="AMP-bd_C_sf"/>
</dbReference>
<organism evidence="3">
    <name type="scientific">Sporisorium scitamineum</name>
    <dbReference type="NCBI Taxonomy" id="49012"/>
    <lineage>
        <taxon>Eukaryota</taxon>
        <taxon>Fungi</taxon>
        <taxon>Dikarya</taxon>
        <taxon>Basidiomycota</taxon>
        <taxon>Ustilaginomycotina</taxon>
        <taxon>Ustilaginomycetes</taxon>
        <taxon>Ustilaginales</taxon>
        <taxon>Ustilaginaceae</taxon>
        <taxon>Sporisorium</taxon>
    </lineage>
</organism>
<evidence type="ECO:0000259" key="2">
    <source>
        <dbReference type="Pfam" id="PF13193"/>
    </source>
</evidence>
<accession>A0A127Z312</accession>
<dbReference type="PANTHER" id="PTHR24096:SF393">
    <property type="entry name" value="LIGASE, PUTATIVE-RELATED"/>
    <property type="match status" value="1"/>
</dbReference>
<proteinExistence type="predicted"/>
<dbReference type="EMBL" id="LK056675">
    <property type="protein sequence ID" value="CDR88220.1"/>
    <property type="molecule type" value="Genomic_DNA"/>
</dbReference>
<dbReference type="Gene3D" id="3.40.50.12780">
    <property type="entry name" value="N-terminal domain of ligase-like"/>
    <property type="match status" value="1"/>
</dbReference>
<evidence type="ECO:0000259" key="1">
    <source>
        <dbReference type="Pfam" id="PF00501"/>
    </source>
</evidence>
<dbReference type="InterPro" id="IPR000873">
    <property type="entry name" value="AMP-dep_synth/lig_dom"/>
</dbReference>
<dbReference type="Gene3D" id="3.40.50.980">
    <property type="match status" value="1"/>
</dbReference>
<dbReference type="AlphaFoldDB" id="A0A127Z312"/>
<dbReference type="OrthoDB" id="10253115at2759"/>
<dbReference type="GO" id="GO:0019748">
    <property type="term" value="P:secondary metabolic process"/>
    <property type="evidence" value="ECO:0007669"/>
    <property type="project" value="TreeGrafter"/>
</dbReference>
<feature type="domain" description="AMP-dependent synthetase/ligase" evidence="1">
    <location>
        <begin position="78"/>
        <end position="494"/>
    </location>
</feature>
<feature type="domain" description="AMP-binding enzyme C-terminal" evidence="2">
    <location>
        <begin position="545"/>
        <end position="625"/>
    </location>
</feature>
<protein>
    <submittedName>
        <fullName evidence="3">Related to 4-coumarate--CoA ligase 1</fullName>
    </submittedName>
</protein>
<name>A0A127Z312_9BASI</name>
<dbReference type="SUPFAM" id="SSF56801">
    <property type="entry name" value="Acetyl-CoA synthetase-like"/>
    <property type="match status" value="1"/>
</dbReference>
<evidence type="ECO:0000313" key="3">
    <source>
        <dbReference type="EMBL" id="CDR88220.1"/>
    </source>
</evidence>
<gene>
    <name evidence="3" type="ORF">SPSC_03881</name>
</gene>
<dbReference type="Pfam" id="PF00501">
    <property type="entry name" value="AMP-binding"/>
    <property type="match status" value="1"/>
</dbReference>
<dbReference type="Pfam" id="PF13193">
    <property type="entry name" value="AMP-binding_C"/>
    <property type="match status" value="1"/>
</dbReference>
<sequence>MSAQTGTPTAPSTAKRSMLEDFKADLDQSKLVPFEKVDSLLTAKGTLLETETRFIHGRLTTVWKHLPKSVRDVWLFAATTFASNTFIVAEGESHTYAEVHKRVQVVATWLHRQFDVRKGDRVAIVARNHVEFAIGFFAVHLVGGVPALVNAFLPGKAIYECIRDVGCKVALFDVERYRRLRDAEVDYVEKLFTQAGADCVDDFGCTPGAHAGLSGLAVFPRAVGGIVADNEREWAQGKAGNKVFDAHELDRKYAIAAQAVDAIPKIDILPEDMGSVLYTSGTTGKPKGVAATHRQFLSAGPNSGFTTMRAYVRRGLTPPVPQPDDEQMSSLFCIPLFHSTGIQSGLCPSVARGTKVVLMPKYDLDQAARLIQQHKIQVVLGIGFMVREIVLSKYDLPSLQAVSHGGSSSAKELPKESRAKLPGMFVGQGYGSTEVNGAASGIASDDYLARPTSAGRPPPTIEMRIVDPETLVEVANGATGEIWIRGPSVALGYWGKKTATEEAFTKDGYFRTGDLGRKEDDGFIYVMDRSKHIIIRGGENISGTEVETAIYAERRIIDCAAVPIPDDRFGETVGVVCVPRVENQKQNRPTEEDVLAVARKLLPKHEVPDFVWIRDEPLERNANGKVDKAIVTAAAVKRHAEIKAASAKPKL</sequence>
<reference evidence="3" key="1">
    <citation type="submission" date="2014-06" db="EMBL/GenBank/DDBJ databases">
        <authorList>
            <person name="Ju J."/>
            <person name="Zhang J."/>
        </authorList>
    </citation>
    <scope>NUCLEOTIDE SEQUENCE</scope>
    <source>
        <strain evidence="3">SscI8</strain>
    </source>
</reference>
<keyword evidence="3" id="KW-0436">Ligase</keyword>
<dbReference type="PROSITE" id="PS00455">
    <property type="entry name" value="AMP_BINDING"/>
    <property type="match status" value="1"/>
</dbReference>
<dbReference type="GO" id="GO:0016405">
    <property type="term" value="F:CoA-ligase activity"/>
    <property type="evidence" value="ECO:0007669"/>
    <property type="project" value="TreeGrafter"/>
</dbReference>
<dbReference type="InterPro" id="IPR020845">
    <property type="entry name" value="AMP-binding_CS"/>
</dbReference>
<dbReference type="Gene3D" id="3.30.300.30">
    <property type="match status" value="1"/>
</dbReference>
<dbReference type="PANTHER" id="PTHR24096">
    <property type="entry name" value="LONG-CHAIN-FATTY-ACID--COA LIGASE"/>
    <property type="match status" value="1"/>
</dbReference>
<dbReference type="InterPro" id="IPR025110">
    <property type="entry name" value="AMP-bd_C"/>
</dbReference>